<evidence type="ECO:0000259" key="5">
    <source>
        <dbReference type="Pfam" id="PF07637"/>
    </source>
</evidence>
<evidence type="ECO:0000313" key="6">
    <source>
        <dbReference type="EMBL" id="QDT62604.1"/>
    </source>
</evidence>
<gene>
    <name evidence="6" type="ORF">SV7mr_51540</name>
</gene>
<dbReference type="InterPro" id="IPR011478">
    <property type="entry name" value="DUF1585"/>
</dbReference>
<feature type="domain" description="DUF1588" evidence="3">
    <location>
        <begin position="667"/>
        <end position="762"/>
    </location>
</feature>
<dbReference type="Proteomes" id="UP000315003">
    <property type="component" value="Chromosome"/>
</dbReference>
<protein>
    <recommendedName>
        <fullName evidence="8">Planctomycete cytochrome C</fullName>
    </recommendedName>
</protein>
<feature type="domain" description="DUF1595" evidence="5">
    <location>
        <begin position="446"/>
        <end position="505"/>
    </location>
</feature>
<evidence type="ECO:0000313" key="7">
    <source>
        <dbReference type="Proteomes" id="UP000315003"/>
    </source>
</evidence>
<evidence type="ECO:0000259" key="3">
    <source>
        <dbReference type="Pfam" id="PF07627"/>
    </source>
</evidence>
<name>A0A517T2J2_9BACT</name>
<dbReference type="Pfam" id="PF07631">
    <property type="entry name" value="PSD4"/>
    <property type="match status" value="1"/>
</dbReference>
<feature type="domain" description="DUF1592" evidence="4">
    <location>
        <begin position="511"/>
        <end position="631"/>
    </location>
</feature>
<reference evidence="6 7" key="1">
    <citation type="submission" date="2019-02" db="EMBL/GenBank/DDBJ databases">
        <title>Deep-cultivation of Planctomycetes and their phenomic and genomic characterization uncovers novel biology.</title>
        <authorList>
            <person name="Wiegand S."/>
            <person name="Jogler M."/>
            <person name="Boedeker C."/>
            <person name="Pinto D."/>
            <person name="Vollmers J."/>
            <person name="Rivas-Marin E."/>
            <person name="Kohn T."/>
            <person name="Peeters S.H."/>
            <person name="Heuer A."/>
            <person name="Rast P."/>
            <person name="Oberbeckmann S."/>
            <person name="Bunk B."/>
            <person name="Jeske O."/>
            <person name="Meyerdierks A."/>
            <person name="Storesund J.E."/>
            <person name="Kallscheuer N."/>
            <person name="Luecker S."/>
            <person name="Lage O.M."/>
            <person name="Pohl T."/>
            <person name="Merkel B.J."/>
            <person name="Hornburger P."/>
            <person name="Mueller R.-W."/>
            <person name="Bruemmer F."/>
            <person name="Labrenz M."/>
            <person name="Spormann A.M."/>
            <person name="Op den Camp H."/>
            <person name="Overmann J."/>
            <person name="Amann R."/>
            <person name="Jetten M.S.M."/>
            <person name="Mascher T."/>
            <person name="Medema M.H."/>
            <person name="Devos D.P."/>
            <person name="Kaster A.-K."/>
            <person name="Ovreas L."/>
            <person name="Rohde M."/>
            <person name="Galperin M.Y."/>
            <person name="Jogler C."/>
        </authorList>
    </citation>
    <scope>NUCLEOTIDE SEQUENCE [LARGE SCALE GENOMIC DNA]</scope>
    <source>
        <strain evidence="6 7">SV_7m_r</strain>
    </source>
</reference>
<dbReference type="InterPro" id="IPR013043">
    <property type="entry name" value="DUF1595"/>
</dbReference>
<evidence type="ECO:0008006" key="8">
    <source>
        <dbReference type="Google" id="ProtNLM"/>
    </source>
</evidence>
<dbReference type="RefSeq" id="WP_419187863.1">
    <property type="nucleotide sequence ID" value="NZ_CP036272.1"/>
</dbReference>
<dbReference type="Pfam" id="PF07627">
    <property type="entry name" value="PSCyt3"/>
    <property type="match status" value="1"/>
</dbReference>
<feature type="domain" description="DUF1585" evidence="1">
    <location>
        <begin position="789"/>
        <end position="862"/>
    </location>
</feature>
<dbReference type="Pfam" id="PF07624">
    <property type="entry name" value="PSD2"/>
    <property type="match status" value="1"/>
</dbReference>
<dbReference type="EMBL" id="CP036272">
    <property type="protein sequence ID" value="QDT62604.1"/>
    <property type="molecule type" value="Genomic_DNA"/>
</dbReference>
<sequence>MLGRKGVFVLIATVMFWSSVQCWAEGKGKRDARAVLQEFCMDCHDRSAAEGDFVLPLEASSWNQPDAVKSLELVHTMIEKKIMPPVDMDQPSEADRRVVLDWLDKTLIDNSPLGGTPLRRLSGREYANTVSQIFGLTDYSLPAGFPPDNQQHGFDNQGEALVIAASHLESMADAATQIADQFFPPPRKTVSIKTFDVPAKDLVISYSSACLIDGAMRLASSGTNVNRHATWPTKFEAPVSGRYRIEITASSFDPRNASKPVPALLVEATQMTGDEAKQSSLRIKPGPKQTFEFEIGLDAGATIRMRYANGPFDYEDKAAYTKFLETLLVQEPEIAAAWKKLRSPARGGSGWERLKEVMASKDLDVPPLQPGSDALKQAVKSVSSNAVSSGETLVYKFFEEGPFIAIERLRITGPMAQYQDRDQQRLARKREQFVGELADRFDQAALQRFLAKFLRSTFRRAPTQAEIDRYTKLVQREHQKTGSLDDGLHLAVRTALISPAFLYRSIGPGQLSDHELASRLSYFLTSAPPDETLLKLAESGRLSSSGELEKQTRRLLKNSNTFAEDFTSQWLGLDAVDRLMPDARLIRLFSNDHRQGMRKEVVMTFQHVLDRNQSVTQLIAPDFVFTNEAVGREIYDLPSFKATAKKGKQKTSKAMKQVAVDPEGRVGGLLSMPAIMMATANGVDTQPVLRGVWLLENILGSPPPEPPKAVPALTPDTAGATSPKARLAAHMAEPSCAACHREIDPLGFVLENFDPIGRWRETYPVYTEQDGKSKRADGLPIDATGTLPSGEDLRDVTDLKKYLVAKPTRFAGCLSEKLMTYATGRSLNYRERQIVSGIVVAAGENDLKFADLIVELVDSEVFRTK</sequence>
<dbReference type="Pfam" id="PF07626">
    <property type="entry name" value="PSD3"/>
    <property type="match status" value="1"/>
</dbReference>
<feature type="domain" description="DUF1587" evidence="2">
    <location>
        <begin position="119"/>
        <end position="182"/>
    </location>
</feature>
<evidence type="ECO:0000259" key="4">
    <source>
        <dbReference type="Pfam" id="PF07631"/>
    </source>
</evidence>
<dbReference type="Pfam" id="PF07637">
    <property type="entry name" value="PSD5"/>
    <property type="match status" value="1"/>
</dbReference>
<accession>A0A517T2J2</accession>
<dbReference type="InterPro" id="IPR013042">
    <property type="entry name" value="DUF1592"/>
</dbReference>
<evidence type="ECO:0000259" key="1">
    <source>
        <dbReference type="Pfam" id="PF07624"/>
    </source>
</evidence>
<organism evidence="6 7">
    <name type="scientific">Stieleria bergensis</name>
    <dbReference type="NCBI Taxonomy" id="2528025"/>
    <lineage>
        <taxon>Bacteria</taxon>
        <taxon>Pseudomonadati</taxon>
        <taxon>Planctomycetota</taxon>
        <taxon>Planctomycetia</taxon>
        <taxon>Pirellulales</taxon>
        <taxon>Pirellulaceae</taxon>
        <taxon>Stieleria</taxon>
    </lineage>
</organism>
<dbReference type="AlphaFoldDB" id="A0A517T2J2"/>
<keyword evidence="7" id="KW-1185">Reference proteome</keyword>
<dbReference type="InterPro" id="IPR013039">
    <property type="entry name" value="DUF1588"/>
</dbReference>
<evidence type="ECO:0000259" key="2">
    <source>
        <dbReference type="Pfam" id="PF07626"/>
    </source>
</evidence>
<proteinExistence type="predicted"/>
<dbReference type="InterPro" id="IPR013036">
    <property type="entry name" value="DUF1587"/>
</dbReference>